<dbReference type="RefSeq" id="XP_047774884.1">
    <property type="nucleotide sequence ID" value="XM_047917531.1"/>
</dbReference>
<proteinExistence type="predicted"/>
<comment type="caution">
    <text evidence="1">The sequence shown here is derived from an EMBL/GenBank/DDBJ whole genome shotgun (WGS) entry which is preliminary data.</text>
</comment>
<keyword evidence="2" id="KW-1185">Reference proteome</keyword>
<accession>A0ABQ8K4I1</accession>
<evidence type="ECO:0000313" key="2">
    <source>
        <dbReference type="Proteomes" id="UP000814176"/>
    </source>
</evidence>
<organism evidence="1 2">
    <name type="scientific">Rhodofomes roseus</name>
    <dbReference type="NCBI Taxonomy" id="34475"/>
    <lineage>
        <taxon>Eukaryota</taxon>
        <taxon>Fungi</taxon>
        <taxon>Dikarya</taxon>
        <taxon>Basidiomycota</taxon>
        <taxon>Agaricomycotina</taxon>
        <taxon>Agaricomycetes</taxon>
        <taxon>Polyporales</taxon>
        <taxon>Rhodofomes</taxon>
    </lineage>
</organism>
<gene>
    <name evidence="1" type="ORF">C8Q71DRAFT_285129</name>
</gene>
<dbReference type="Proteomes" id="UP000814176">
    <property type="component" value="Unassembled WGS sequence"/>
</dbReference>
<dbReference type="EMBL" id="JADCUA010000024">
    <property type="protein sequence ID" value="KAH9831787.1"/>
    <property type="molecule type" value="Genomic_DNA"/>
</dbReference>
<evidence type="ECO:0000313" key="1">
    <source>
        <dbReference type="EMBL" id="KAH9831787.1"/>
    </source>
</evidence>
<sequence>MRRASLPSSLAFMRGRRLAEGCHLRRGATCRDSSVQLVESKGSMLAEVSRRVNRDGRRTEESSSIERCCHQLVVKLVVGHIDVPCHTAGHSTDILVFTIVVFRHITVMSGLGVRGKCVSQTDRTRTRVRTACRDPQSSHRRGSRNVDRGVVARQRQLGVEAAESNDVQVVVEVRVILSSGPVIVHLVLEQQLVGILYAQPRPTSARLSMAPA</sequence>
<reference evidence="1 2" key="1">
    <citation type="journal article" date="2021" name="Environ. Microbiol.">
        <title>Gene family expansions and transcriptome signatures uncover fungal adaptations to wood decay.</title>
        <authorList>
            <person name="Hage H."/>
            <person name="Miyauchi S."/>
            <person name="Viragh M."/>
            <person name="Drula E."/>
            <person name="Min B."/>
            <person name="Chaduli D."/>
            <person name="Navarro D."/>
            <person name="Favel A."/>
            <person name="Norest M."/>
            <person name="Lesage-Meessen L."/>
            <person name="Balint B."/>
            <person name="Merenyi Z."/>
            <person name="de Eugenio L."/>
            <person name="Morin E."/>
            <person name="Martinez A.T."/>
            <person name="Baldrian P."/>
            <person name="Stursova M."/>
            <person name="Martinez M.J."/>
            <person name="Novotny C."/>
            <person name="Magnuson J.K."/>
            <person name="Spatafora J.W."/>
            <person name="Maurice S."/>
            <person name="Pangilinan J."/>
            <person name="Andreopoulos W."/>
            <person name="LaButti K."/>
            <person name="Hundley H."/>
            <person name="Na H."/>
            <person name="Kuo A."/>
            <person name="Barry K."/>
            <person name="Lipzen A."/>
            <person name="Henrissat B."/>
            <person name="Riley R."/>
            <person name="Ahrendt S."/>
            <person name="Nagy L.G."/>
            <person name="Grigoriev I.V."/>
            <person name="Martin F."/>
            <person name="Rosso M.N."/>
        </authorList>
    </citation>
    <scope>NUCLEOTIDE SEQUENCE [LARGE SCALE GENOMIC DNA]</scope>
    <source>
        <strain evidence="1 2">CIRM-BRFM 1785</strain>
    </source>
</reference>
<protein>
    <submittedName>
        <fullName evidence="1">Uncharacterized protein</fullName>
    </submittedName>
</protein>
<name>A0ABQ8K4I1_9APHY</name>
<dbReference type="GeneID" id="71998263"/>